<evidence type="ECO:0000313" key="3">
    <source>
        <dbReference type="Proteomes" id="UP000251800"/>
    </source>
</evidence>
<comment type="similarity">
    <text evidence="1">Belongs to the class-IV pyridoxal-phosphate-dependent aminotransferase family.</text>
</comment>
<dbReference type="InterPro" id="IPR043132">
    <property type="entry name" value="BCAT-like_C"/>
</dbReference>
<dbReference type="Gene3D" id="3.30.470.10">
    <property type="match status" value="1"/>
</dbReference>
<dbReference type="RefSeq" id="WP_109719492.1">
    <property type="nucleotide sequence ID" value="NZ_QEQK01000004.1"/>
</dbReference>
<dbReference type="AlphaFoldDB" id="A0A363UNA9"/>
<proteinExistence type="inferred from homology"/>
<dbReference type="GO" id="GO:0008153">
    <property type="term" value="P:4-aminobenzoate biosynthetic process"/>
    <property type="evidence" value="ECO:0007669"/>
    <property type="project" value="TreeGrafter"/>
</dbReference>
<gene>
    <name evidence="2" type="ORF">DEH80_05615</name>
</gene>
<evidence type="ECO:0000313" key="2">
    <source>
        <dbReference type="EMBL" id="PWN56893.1"/>
    </source>
</evidence>
<dbReference type="OrthoDB" id="9805628at2"/>
<protein>
    <recommendedName>
        <fullName evidence="4">Aminodeoxychorismate lyase</fullName>
    </recommendedName>
</protein>
<name>A0A363UNA9_9GAMM</name>
<dbReference type="InterPro" id="IPR001544">
    <property type="entry name" value="Aminotrans_IV"/>
</dbReference>
<dbReference type="SUPFAM" id="SSF56752">
    <property type="entry name" value="D-aminoacid aminotransferase-like PLP-dependent enzymes"/>
    <property type="match status" value="1"/>
</dbReference>
<dbReference type="InterPro" id="IPR043131">
    <property type="entry name" value="BCAT-like_N"/>
</dbReference>
<dbReference type="PANTHER" id="PTHR42743:SF2">
    <property type="entry name" value="AMINODEOXYCHORISMATE LYASE"/>
    <property type="match status" value="1"/>
</dbReference>
<dbReference type="GO" id="GO:0008696">
    <property type="term" value="F:4-amino-4-deoxychorismate lyase activity"/>
    <property type="evidence" value="ECO:0007669"/>
    <property type="project" value="TreeGrafter"/>
</dbReference>
<dbReference type="Pfam" id="PF01063">
    <property type="entry name" value="Aminotran_4"/>
    <property type="match status" value="1"/>
</dbReference>
<dbReference type="InterPro" id="IPR036038">
    <property type="entry name" value="Aminotransferase-like"/>
</dbReference>
<dbReference type="EMBL" id="QEQK01000004">
    <property type="protein sequence ID" value="PWN56893.1"/>
    <property type="molecule type" value="Genomic_DNA"/>
</dbReference>
<evidence type="ECO:0000256" key="1">
    <source>
        <dbReference type="ARBA" id="ARBA00009320"/>
    </source>
</evidence>
<keyword evidence="3" id="KW-1185">Reference proteome</keyword>
<sequence>MNRHWVDGVADAGIPADDRGLLYGDGVFRTGLVWDGQVHQFALQRQVLLTDAAALGLEVDVSGLTREMEHAAKQCGRGVLRITLSRLQTERGYGPRWPAPCRRIMSVAPLPARPAHWWGRGVHAGLLSMDSAGPASLSPHKHLNRLPQVLAQRALTPDSGLQEVLMTDPDGRVRCGSMSNLFLKKVDASGPAWITPADGSLMGVSRRSVASAMQRLGFSLEEQAVSMDDLQAAEEGFLANSLIGIWPLQRITQTGAQPESDTALTDWEAPGVQTRAVMAELDHPLVTDMLAAYGDST</sequence>
<organism evidence="2 3">
    <name type="scientific">Abyssibacter profundi</name>
    <dbReference type="NCBI Taxonomy" id="2182787"/>
    <lineage>
        <taxon>Bacteria</taxon>
        <taxon>Pseudomonadati</taxon>
        <taxon>Pseudomonadota</taxon>
        <taxon>Gammaproteobacteria</taxon>
        <taxon>Chromatiales</taxon>
        <taxon>Oceanococcaceae</taxon>
        <taxon>Abyssibacter</taxon>
    </lineage>
</organism>
<dbReference type="PANTHER" id="PTHR42743">
    <property type="entry name" value="AMINO-ACID AMINOTRANSFERASE"/>
    <property type="match status" value="1"/>
</dbReference>
<comment type="caution">
    <text evidence="2">The sequence shown here is derived from an EMBL/GenBank/DDBJ whole genome shotgun (WGS) entry which is preliminary data.</text>
</comment>
<accession>A0A363UNA9</accession>
<dbReference type="Gene3D" id="3.20.10.10">
    <property type="entry name" value="D-amino Acid Aminotransferase, subunit A, domain 2"/>
    <property type="match status" value="1"/>
</dbReference>
<dbReference type="InterPro" id="IPR050571">
    <property type="entry name" value="Class-IV_PLP-Dep_Aminotrnsfr"/>
</dbReference>
<dbReference type="GO" id="GO:0005829">
    <property type="term" value="C:cytosol"/>
    <property type="evidence" value="ECO:0007669"/>
    <property type="project" value="TreeGrafter"/>
</dbReference>
<evidence type="ECO:0008006" key="4">
    <source>
        <dbReference type="Google" id="ProtNLM"/>
    </source>
</evidence>
<dbReference type="Proteomes" id="UP000251800">
    <property type="component" value="Unassembled WGS sequence"/>
</dbReference>
<reference evidence="2 3" key="1">
    <citation type="submission" date="2018-05" db="EMBL/GenBank/DDBJ databases">
        <title>Abyssibacter profundi OUC007T gen. nov., sp. nov, a marine bacterium isolated from seawater of the Mariana Trench.</title>
        <authorList>
            <person name="Zhou S."/>
        </authorList>
    </citation>
    <scope>NUCLEOTIDE SEQUENCE [LARGE SCALE GENOMIC DNA]</scope>
    <source>
        <strain evidence="2 3">OUC007</strain>
    </source>
</reference>